<dbReference type="Gene3D" id="6.10.340.10">
    <property type="match status" value="1"/>
</dbReference>
<evidence type="ECO:0000256" key="9">
    <source>
        <dbReference type="ARBA" id="ARBA00022777"/>
    </source>
</evidence>
<evidence type="ECO:0000256" key="2">
    <source>
        <dbReference type="ARBA" id="ARBA00004651"/>
    </source>
</evidence>
<evidence type="ECO:0000256" key="6">
    <source>
        <dbReference type="ARBA" id="ARBA00022679"/>
    </source>
</evidence>
<dbReference type="Pfam" id="PF02518">
    <property type="entry name" value="HATPase_c"/>
    <property type="match status" value="1"/>
</dbReference>
<dbReference type="InterPro" id="IPR050428">
    <property type="entry name" value="TCS_sensor_his_kinase"/>
</dbReference>
<accession>A0A5C4SXX4</accession>
<dbReference type="InterPro" id="IPR005467">
    <property type="entry name" value="His_kinase_dom"/>
</dbReference>
<dbReference type="InterPro" id="IPR036890">
    <property type="entry name" value="HATPase_C_sf"/>
</dbReference>
<keyword evidence="9 17" id="KW-0418">Kinase</keyword>
<dbReference type="Gene3D" id="3.30.565.10">
    <property type="entry name" value="Histidine kinase-like ATPase, C-terminal domain"/>
    <property type="match status" value="1"/>
</dbReference>
<feature type="domain" description="HAMP" evidence="16">
    <location>
        <begin position="186"/>
        <end position="239"/>
    </location>
</feature>
<evidence type="ECO:0000256" key="1">
    <source>
        <dbReference type="ARBA" id="ARBA00000085"/>
    </source>
</evidence>
<keyword evidence="18" id="KW-1185">Reference proteome</keyword>
<evidence type="ECO:0000313" key="17">
    <source>
        <dbReference type="EMBL" id="TNJ60480.1"/>
    </source>
</evidence>
<evidence type="ECO:0000256" key="7">
    <source>
        <dbReference type="ARBA" id="ARBA00022692"/>
    </source>
</evidence>
<feature type="transmembrane region" description="Helical" evidence="14">
    <location>
        <begin position="15"/>
        <end position="37"/>
    </location>
</feature>
<evidence type="ECO:0000256" key="3">
    <source>
        <dbReference type="ARBA" id="ARBA00012438"/>
    </source>
</evidence>
<dbReference type="RefSeq" id="WP_139607047.1">
    <property type="nucleotide sequence ID" value="NZ_VDCQ01000083.1"/>
</dbReference>
<dbReference type="CDD" id="cd00075">
    <property type="entry name" value="HATPase"/>
    <property type="match status" value="1"/>
</dbReference>
<dbReference type="InterPro" id="IPR003661">
    <property type="entry name" value="HisK_dim/P_dom"/>
</dbReference>
<evidence type="ECO:0000256" key="4">
    <source>
        <dbReference type="ARBA" id="ARBA00022475"/>
    </source>
</evidence>
<keyword evidence="7 14" id="KW-0812">Transmembrane</keyword>
<dbReference type="CDD" id="cd06225">
    <property type="entry name" value="HAMP"/>
    <property type="match status" value="1"/>
</dbReference>
<dbReference type="SUPFAM" id="SSF47384">
    <property type="entry name" value="Homodimeric domain of signal transducing histidine kinase"/>
    <property type="match status" value="1"/>
</dbReference>
<dbReference type="EMBL" id="VDCQ01000083">
    <property type="protein sequence ID" value="TNJ60480.1"/>
    <property type="molecule type" value="Genomic_DNA"/>
</dbReference>
<keyword evidence="13 14" id="KW-0472">Membrane</keyword>
<keyword evidence="11 14" id="KW-1133">Transmembrane helix</keyword>
<dbReference type="GO" id="GO:0005886">
    <property type="term" value="C:plasma membrane"/>
    <property type="evidence" value="ECO:0007669"/>
    <property type="project" value="UniProtKB-SubCell"/>
</dbReference>
<dbReference type="SUPFAM" id="SSF55874">
    <property type="entry name" value="ATPase domain of HSP90 chaperone/DNA topoisomerase II/histidine kinase"/>
    <property type="match status" value="1"/>
</dbReference>
<proteinExistence type="predicted"/>
<keyword evidence="10" id="KW-0067">ATP-binding</keyword>
<name>A0A5C4SXX4_9BACL</name>
<keyword evidence="6" id="KW-0808">Transferase</keyword>
<evidence type="ECO:0000313" key="18">
    <source>
        <dbReference type="Proteomes" id="UP000307943"/>
    </source>
</evidence>
<gene>
    <name evidence="17" type="ORF">FE784_35850</name>
</gene>
<feature type="transmembrane region" description="Helical" evidence="14">
    <location>
        <begin position="165"/>
        <end position="184"/>
    </location>
</feature>
<comment type="caution">
    <text evidence="17">The sequence shown here is derived from an EMBL/GenBank/DDBJ whole genome shotgun (WGS) entry which is preliminary data.</text>
</comment>
<organism evidence="17 18">
    <name type="scientific">Paenibacillus hemerocallicola</name>
    <dbReference type="NCBI Taxonomy" id="1172614"/>
    <lineage>
        <taxon>Bacteria</taxon>
        <taxon>Bacillati</taxon>
        <taxon>Bacillota</taxon>
        <taxon>Bacilli</taxon>
        <taxon>Bacillales</taxon>
        <taxon>Paenibacillaceae</taxon>
        <taxon>Paenibacillus</taxon>
    </lineage>
</organism>
<evidence type="ECO:0000256" key="10">
    <source>
        <dbReference type="ARBA" id="ARBA00022840"/>
    </source>
</evidence>
<dbReference type="SMART" id="SM00387">
    <property type="entry name" value="HATPase_c"/>
    <property type="match status" value="1"/>
</dbReference>
<evidence type="ECO:0000256" key="5">
    <source>
        <dbReference type="ARBA" id="ARBA00022553"/>
    </source>
</evidence>
<dbReference type="CDD" id="cd00082">
    <property type="entry name" value="HisKA"/>
    <property type="match status" value="1"/>
</dbReference>
<evidence type="ECO:0000256" key="8">
    <source>
        <dbReference type="ARBA" id="ARBA00022741"/>
    </source>
</evidence>
<evidence type="ECO:0000259" key="15">
    <source>
        <dbReference type="PROSITE" id="PS50109"/>
    </source>
</evidence>
<dbReference type="GO" id="GO:0005524">
    <property type="term" value="F:ATP binding"/>
    <property type="evidence" value="ECO:0007669"/>
    <property type="project" value="UniProtKB-KW"/>
</dbReference>
<protein>
    <recommendedName>
        <fullName evidence="3">histidine kinase</fullName>
        <ecNumber evidence="3">2.7.13.3</ecNumber>
    </recommendedName>
</protein>
<dbReference type="InterPro" id="IPR036097">
    <property type="entry name" value="HisK_dim/P_sf"/>
</dbReference>
<keyword evidence="4" id="KW-1003">Cell membrane</keyword>
<dbReference type="SUPFAM" id="SSF158472">
    <property type="entry name" value="HAMP domain-like"/>
    <property type="match status" value="1"/>
</dbReference>
<dbReference type="GO" id="GO:0000155">
    <property type="term" value="F:phosphorelay sensor kinase activity"/>
    <property type="evidence" value="ECO:0007669"/>
    <property type="project" value="InterPro"/>
</dbReference>
<dbReference type="PANTHER" id="PTHR45436">
    <property type="entry name" value="SENSOR HISTIDINE KINASE YKOH"/>
    <property type="match status" value="1"/>
</dbReference>
<dbReference type="InterPro" id="IPR003660">
    <property type="entry name" value="HAMP_dom"/>
</dbReference>
<dbReference type="PRINTS" id="PR00344">
    <property type="entry name" value="BCTRLSENSOR"/>
</dbReference>
<evidence type="ECO:0000259" key="16">
    <source>
        <dbReference type="PROSITE" id="PS50885"/>
    </source>
</evidence>
<comment type="subcellular location">
    <subcellularLocation>
        <location evidence="2">Cell membrane</location>
        <topology evidence="2">Multi-pass membrane protein</topology>
    </subcellularLocation>
</comment>
<dbReference type="InterPro" id="IPR004358">
    <property type="entry name" value="Sig_transdc_His_kin-like_C"/>
</dbReference>
<dbReference type="InterPro" id="IPR003594">
    <property type="entry name" value="HATPase_dom"/>
</dbReference>
<reference evidence="17 18" key="1">
    <citation type="submission" date="2019-05" db="EMBL/GenBank/DDBJ databases">
        <title>We sequenced the genome of Paenibacillus hemerocallicola KCTC 33185 for further insight into its adaptation and study the phylogeny of Paenibacillus.</title>
        <authorList>
            <person name="Narsing Rao M.P."/>
        </authorList>
    </citation>
    <scope>NUCLEOTIDE SEQUENCE [LARGE SCALE GENOMIC DNA]</scope>
    <source>
        <strain evidence="17 18">KCTC 33185</strain>
    </source>
</reference>
<evidence type="ECO:0000256" key="14">
    <source>
        <dbReference type="SAM" id="Phobius"/>
    </source>
</evidence>
<sequence length="472" mass="52571">MGRRMNTASLLSYWTFRYLLILCIGLLVVASAAVLWVRQTTMDDRMRMMGLLSQEIADRVSGDGSMPDVSPALDDLIAKRKRFFNLNDELCVTITGDGGLLLYNDRTLSPEEIRKRLNDDLSAPADPDIVTVSTPIVNDGGKTIGHVTLLQSKKALTYIPNENRLLAILLIGIAVLGWLTIYLLSRKLSRPIRQVAEAARQVSGGSYDIRLEGEWREREIGELIGSFKEMTSRLKQLEEWRSLMMAGITHELKTPVTSVIGLVHAVREGVVKEKEADEFLDIALKETERLQTMIADLLDYDALAAGFVKVRRDRLDAGALIAEIVHQWNVMQGEEGCEAVLEPTEPGMTIWGDPLRIQQIVVNLLNNSNQAKAPDRPLNIAVSLVSGGWFVEVAVTDNGYGIGESEREFVFERFFRGERKRQRIRGLGLGLTFSRMLARAQGGDLLLLHSSDEGSRFALRLPMHPSASDKAT</sequence>
<dbReference type="AlphaFoldDB" id="A0A5C4SXX4"/>
<evidence type="ECO:0000256" key="12">
    <source>
        <dbReference type="ARBA" id="ARBA00023012"/>
    </source>
</evidence>
<feature type="domain" description="Histidine kinase" evidence="15">
    <location>
        <begin position="247"/>
        <end position="465"/>
    </location>
</feature>
<dbReference type="Proteomes" id="UP000307943">
    <property type="component" value="Unassembled WGS sequence"/>
</dbReference>
<keyword evidence="5" id="KW-0597">Phosphoprotein</keyword>
<dbReference type="Gene3D" id="1.10.287.130">
    <property type="match status" value="1"/>
</dbReference>
<dbReference type="PROSITE" id="PS50109">
    <property type="entry name" value="HIS_KIN"/>
    <property type="match status" value="1"/>
</dbReference>
<dbReference type="SMART" id="SM00304">
    <property type="entry name" value="HAMP"/>
    <property type="match status" value="1"/>
</dbReference>
<dbReference type="PANTHER" id="PTHR45436:SF5">
    <property type="entry name" value="SENSOR HISTIDINE KINASE TRCS"/>
    <property type="match status" value="1"/>
</dbReference>
<keyword evidence="8" id="KW-0547">Nucleotide-binding</keyword>
<comment type="catalytic activity">
    <reaction evidence="1">
        <text>ATP + protein L-histidine = ADP + protein N-phospho-L-histidine.</text>
        <dbReference type="EC" id="2.7.13.3"/>
    </reaction>
</comment>
<evidence type="ECO:0000256" key="11">
    <source>
        <dbReference type="ARBA" id="ARBA00022989"/>
    </source>
</evidence>
<evidence type="ECO:0000256" key="13">
    <source>
        <dbReference type="ARBA" id="ARBA00023136"/>
    </source>
</evidence>
<dbReference type="PROSITE" id="PS50885">
    <property type="entry name" value="HAMP"/>
    <property type="match status" value="1"/>
</dbReference>
<dbReference type="Pfam" id="PF00672">
    <property type="entry name" value="HAMP"/>
    <property type="match status" value="1"/>
</dbReference>
<dbReference type="SMART" id="SM00388">
    <property type="entry name" value="HisKA"/>
    <property type="match status" value="1"/>
</dbReference>
<keyword evidence="12" id="KW-0902">Two-component regulatory system</keyword>
<dbReference type="Pfam" id="PF00512">
    <property type="entry name" value="HisKA"/>
    <property type="match status" value="1"/>
</dbReference>
<dbReference type="EC" id="2.7.13.3" evidence="3"/>
<dbReference type="OrthoDB" id="9813151at2"/>